<evidence type="ECO:0000313" key="16">
    <source>
        <dbReference type="Proteomes" id="UP000252519"/>
    </source>
</evidence>
<evidence type="ECO:0000256" key="9">
    <source>
        <dbReference type="ARBA" id="ARBA00023242"/>
    </source>
</evidence>
<dbReference type="PROSITE" id="PS51186">
    <property type="entry name" value="GNAT"/>
    <property type="match status" value="1"/>
</dbReference>
<feature type="compositionally biased region" description="Basic and acidic residues" evidence="13">
    <location>
        <begin position="219"/>
        <end position="229"/>
    </location>
</feature>
<dbReference type="PANTHER" id="PTHR20531">
    <property type="entry name" value="N-ALPHA-ACETYLTRANSFERASE 40"/>
    <property type="match status" value="1"/>
</dbReference>
<dbReference type="CDD" id="cd04301">
    <property type="entry name" value="NAT_SF"/>
    <property type="match status" value="1"/>
</dbReference>
<dbReference type="SUPFAM" id="SSF63748">
    <property type="entry name" value="Tudor/PWWP/MBT"/>
    <property type="match status" value="1"/>
</dbReference>
<comment type="similarity">
    <text evidence="4">Belongs to the acetyltransferase family. NAA40 subfamily.</text>
</comment>
<dbReference type="PANTHER" id="PTHR20531:SF1">
    <property type="entry name" value="N-ALPHA-ACETYLTRANSFERASE 40"/>
    <property type="match status" value="1"/>
</dbReference>
<sequence length="617" mass="69700">ESEEQSTFDLQRKENIEAVEEGSVRAFTAPKIQPQVKPVQKPIEPKKPSIAAISDRGHDRRMKKKRGRGKEDSDDEEVTKSLTVSFLVPAEFARPSKPSTLFDFVATNVPSDVVANQRSTENTSGRNTTENTHKSQQQNRFNPSSSNSRGGKPSSERDRQRLPNERGSSGFSGGEKSERGKQRTRFNGETRPDKAQGEQRNNNSQRQQNLQPNLRRNHPSRDSRREPYVNERQQNSASVRVHNAYVGQGTYPNAQVRNVNNALNSAVDAFSNMRVSSDARNGGPSQPYPPQMHHYFSRAQNALPQWKIGDQCKAPWTDGSYYLATVVNLGPADMCAVRYNEYAVPLMSKLAGATAKVVKGVARLKPTRAALTLTPEAVKRVRHLLDNQKDAKALKIGVRMKGCNGLTYTLDYANEKAKFDEEVVQDGVRIWIDPKAQLGLLGTEMDYVSDKLSSEEIISFETYWATHLSKEQETWVFDLFKKNMYALYSMSQWGWDPESKKAELGATTARFIIAKNERGENIGYTHYRFDMDHNCPVLYCYEIQVEEKYQKKGVGTLLMQTLETLAEKTGMEKVMATVFAFNEKSLGFFHKLGYETDITCPDENQGRDYLILSKTIS</sequence>
<keyword evidence="8" id="KW-0808">Transferase</keyword>
<dbReference type="Gene3D" id="2.30.30.140">
    <property type="match status" value="1"/>
</dbReference>
<dbReference type="Pfam" id="PF00583">
    <property type="entry name" value="Acetyltransf_1"/>
    <property type="match status" value="1"/>
</dbReference>
<feature type="compositionally biased region" description="Basic residues" evidence="13">
    <location>
        <begin position="59"/>
        <end position="68"/>
    </location>
</feature>
<dbReference type="GO" id="GO:0043998">
    <property type="term" value="F:histone H2A acetyltransferase activity"/>
    <property type="evidence" value="ECO:0007669"/>
    <property type="project" value="InterPro"/>
</dbReference>
<feature type="domain" description="N-acetyltransferase" evidence="14">
    <location>
        <begin position="474"/>
        <end position="617"/>
    </location>
</feature>
<dbReference type="GO" id="GO:0016226">
    <property type="term" value="P:iron-sulfur cluster assembly"/>
    <property type="evidence" value="ECO:0007669"/>
    <property type="project" value="InterPro"/>
</dbReference>
<evidence type="ECO:0000256" key="8">
    <source>
        <dbReference type="ARBA" id="ARBA00022679"/>
    </source>
</evidence>
<proteinExistence type="inferred from homology"/>
<protein>
    <recommendedName>
        <fullName evidence="6">N-alpha-acetyltransferase 40</fullName>
        <ecNumber evidence="5">2.3.1.257</ecNumber>
    </recommendedName>
</protein>
<dbReference type="EMBL" id="JOJR01000487">
    <property type="protein sequence ID" value="RCN37214.1"/>
    <property type="molecule type" value="Genomic_DNA"/>
</dbReference>
<comment type="subcellular location">
    <subcellularLocation>
        <location evidence="2">Cytoplasm</location>
    </subcellularLocation>
    <subcellularLocation>
        <location evidence="1">Nucleus</location>
    </subcellularLocation>
</comment>
<keyword evidence="10" id="KW-0012">Acyltransferase</keyword>
<keyword evidence="7" id="KW-0963">Cytoplasm</keyword>
<comment type="similarity">
    <text evidence="3">Belongs to the HesB/IscA family.</text>
</comment>
<dbReference type="OrthoDB" id="424551at2759"/>
<dbReference type="InterPro" id="IPR000361">
    <property type="entry name" value="ATAP_core_dom"/>
</dbReference>
<name>A0A368FYF2_ANCCA</name>
<dbReference type="SUPFAM" id="SSF55729">
    <property type="entry name" value="Acyl-CoA N-acyltransferases (Nat)"/>
    <property type="match status" value="1"/>
</dbReference>
<evidence type="ECO:0000256" key="13">
    <source>
        <dbReference type="SAM" id="MobiDB-lite"/>
    </source>
</evidence>
<feature type="region of interest" description="Disordered" evidence="13">
    <location>
        <begin position="110"/>
        <end position="240"/>
    </location>
</feature>
<evidence type="ECO:0000256" key="3">
    <source>
        <dbReference type="ARBA" id="ARBA00006718"/>
    </source>
</evidence>
<evidence type="ECO:0000256" key="10">
    <source>
        <dbReference type="ARBA" id="ARBA00023315"/>
    </source>
</evidence>
<dbReference type="GO" id="GO:0005737">
    <property type="term" value="C:cytoplasm"/>
    <property type="evidence" value="ECO:0007669"/>
    <property type="project" value="UniProtKB-SubCell"/>
</dbReference>
<dbReference type="GO" id="GO:0051536">
    <property type="term" value="F:iron-sulfur cluster binding"/>
    <property type="evidence" value="ECO:0007669"/>
    <property type="project" value="InterPro"/>
</dbReference>
<dbReference type="Proteomes" id="UP000252519">
    <property type="component" value="Unassembled WGS sequence"/>
</dbReference>
<accession>A0A368FYF2</accession>
<dbReference type="InterPro" id="IPR000182">
    <property type="entry name" value="GNAT_dom"/>
</dbReference>
<feature type="compositionally biased region" description="Polar residues" evidence="13">
    <location>
        <begin position="110"/>
        <end position="141"/>
    </location>
</feature>
<dbReference type="InterPro" id="IPR016181">
    <property type="entry name" value="Acyl_CoA_acyltransferase"/>
</dbReference>
<feature type="region of interest" description="Disordered" evidence="13">
    <location>
        <begin position="29"/>
        <end position="84"/>
    </location>
</feature>
<evidence type="ECO:0000256" key="11">
    <source>
        <dbReference type="ARBA" id="ARBA00047821"/>
    </source>
</evidence>
<dbReference type="SUPFAM" id="SSF89360">
    <property type="entry name" value="HesB-like domain"/>
    <property type="match status" value="1"/>
</dbReference>
<dbReference type="NCBIfam" id="TIGR00049">
    <property type="entry name" value="iron-sulfur cluster assembly accessory protein"/>
    <property type="match status" value="1"/>
</dbReference>
<dbReference type="STRING" id="29170.A0A368FYF2"/>
<evidence type="ECO:0000256" key="4">
    <source>
        <dbReference type="ARBA" id="ARBA00008870"/>
    </source>
</evidence>
<feature type="non-terminal residue" evidence="15">
    <location>
        <position position="1"/>
    </location>
</feature>
<dbReference type="GO" id="GO:0010485">
    <property type="term" value="F:histone H4 acetyltransferase activity"/>
    <property type="evidence" value="ECO:0007669"/>
    <property type="project" value="InterPro"/>
</dbReference>
<dbReference type="InterPro" id="IPR035903">
    <property type="entry name" value="HesB-like_dom_sf"/>
</dbReference>
<organism evidence="15 16">
    <name type="scientific">Ancylostoma caninum</name>
    <name type="common">Dog hookworm</name>
    <dbReference type="NCBI Taxonomy" id="29170"/>
    <lineage>
        <taxon>Eukaryota</taxon>
        <taxon>Metazoa</taxon>
        <taxon>Ecdysozoa</taxon>
        <taxon>Nematoda</taxon>
        <taxon>Chromadorea</taxon>
        <taxon>Rhabditida</taxon>
        <taxon>Rhabditina</taxon>
        <taxon>Rhabditomorpha</taxon>
        <taxon>Strongyloidea</taxon>
        <taxon>Ancylostomatidae</taxon>
        <taxon>Ancylostomatinae</taxon>
        <taxon>Ancylostoma</taxon>
    </lineage>
</organism>
<evidence type="ECO:0000256" key="5">
    <source>
        <dbReference type="ARBA" id="ARBA00012950"/>
    </source>
</evidence>
<dbReference type="AlphaFoldDB" id="A0A368FYF2"/>
<feature type="compositionally biased region" description="Low complexity" evidence="13">
    <location>
        <begin position="142"/>
        <end position="153"/>
    </location>
</feature>
<gene>
    <name evidence="15" type="ORF">ANCCAN_16885</name>
</gene>
<dbReference type="Pfam" id="PF01521">
    <property type="entry name" value="Fe-S_biosyn"/>
    <property type="match status" value="1"/>
</dbReference>
<comment type="caution">
    <text evidence="15">The sequence shown here is derived from an EMBL/GenBank/DDBJ whole genome shotgun (WGS) entry which is preliminary data.</text>
</comment>
<evidence type="ECO:0000313" key="15">
    <source>
        <dbReference type="EMBL" id="RCN37214.1"/>
    </source>
</evidence>
<feature type="compositionally biased region" description="Low complexity" evidence="13">
    <location>
        <begin position="199"/>
        <end position="214"/>
    </location>
</feature>
<dbReference type="EC" id="2.3.1.257" evidence="5"/>
<keyword evidence="9" id="KW-0539">Nucleus</keyword>
<dbReference type="Gene3D" id="3.40.630.30">
    <property type="match status" value="1"/>
</dbReference>
<evidence type="ECO:0000256" key="12">
    <source>
        <dbReference type="ARBA" id="ARBA00049524"/>
    </source>
</evidence>
<comment type="catalytic activity">
    <reaction evidence="12">
        <text>N-terminal L-seryl-[histone H4] + acetyl-CoA = N-terminal N(alpha)-acetyl-L-seryl-[histone H4] + CoA + H(+)</text>
        <dbReference type="Rhea" id="RHEA:50596"/>
        <dbReference type="Rhea" id="RHEA-COMP:12740"/>
        <dbReference type="Rhea" id="RHEA-COMP:12743"/>
        <dbReference type="ChEBI" id="CHEBI:15378"/>
        <dbReference type="ChEBI" id="CHEBI:57287"/>
        <dbReference type="ChEBI" id="CHEBI:57288"/>
        <dbReference type="ChEBI" id="CHEBI:64738"/>
        <dbReference type="ChEBI" id="CHEBI:83690"/>
        <dbReference type="EC" id="2.3.1.257"/>
    </reaction>
</comment>
<evidence type="ECO:0000256" key="6">
    <source>
        <dbReference type="ARBA" id="ARBA00015043"/>
    </source>
</evidence>
<feature type="compositionally biased region" description="Basic and acidic residues" evidence="13">
    <location>
        <begin position="175"/>
        <end position="197"/>
    </location>
</feature>
<evidence type="ECO:0000256" key="1">
    <source>
        <dbReference type="ARBA" id="ARBA00004123"/>
    </source>
</evidence>
<feature type="compositionally biased region" description="Basic and acidic residues" evidence="13">
    <location>
        <begin position="154"/>
        <end position="164"/>
    </location>
</feature>
<keyword evidence="16" id="KW-1185">Reference proteome</keyword>
<comment type="catalytic activity">
    <reaction evidence="11">
        <text>N-terminal L-seryl-[histone H2A] + acetyl-CoA = N-terminal N(alpha)-acetyl-L-seryl-[histone H2A] + CoA + H(+)</text>
        <dbReference type="Rhea" id="RHEA:50600"/>
        <dbReference type="Rhea" id="RHEA-COMP:12742"/>
        <dbReference type="Rhea" id="RHEA-COMP:12744"/>
        <dbReference type="ChEBI" id="CHEBI:15378"/>
        <dbReference type="ChEBI" id="CHEBI:57287"/>
        <dbReference type="ChEBI" id="CHEBI:57288"/>
        <dbReference type="ChEBI" id="CHEBI:64738"/>
        <dbReference type="ChEBI" id="CHEBI:83690"/>
        <dbReference type="EC" id="2.3.1.257"/>
    </reaction>
</comment>
<reference evidence="15 16" key="1">
    <citation type="submission" date="2014-10" db="EMBL/GenBank/DDBJ databases">
        <title>Draft genome of the hookworm Ancylostoma caninum.</title>
        <authorList>
            <person name="Mitreva M."/>
        </authorList>
    </citation>
    <scope>NUCLEOTIDE SEQUENCE [LARGE SCALE GENOMIC DNA]</scope>
    <source>
        <strain evidence="15 16">Baltimore</strain>
    </source>
</reference>
<dbReference type="InterPro" id="IPR039949">
    <property type="entry name" value="NAA40"/>
</dbReference>
<dbReference type="InterPro" id="IPR016092">
    <property type="entry name" value="ATAP"/>
</dbReference>
<dbReference type="GO" id="GO:0005634">
    <property type="term" value="C:nucleus"/>
    <property type="evidence" value="ECO:0007669"/>
    <property type="project" value="UniProtKB-SubCell"/>
</dbReference>
<evidence type="ECO:0000259" key="14">
    <source>
        <dbReference type="PROSITE" id="PS51186"/>
    </source>
</evidence>
<evidence type="ECO:0000256" key="7">
    <source>
        <dbReference type="ARBA" id="ARBA00022490"/>
    </source>
</evidence>
<evidence type="ECO:0000256" key="2">
    <source>
        <dbReference type="ARBA" id="ARBA00004496"/>
    </source>
</evidence>
<dbReference type="GO" id="GO:1990189">
    <property type="term" value="F:protein N-terminal-serine acetyltransferase activity"/>
    <property type="evidence" value="ECO:0007669"/>
    <property type="project" value="UniProtKB-EC"/>
</dbReference>